<dbReference type="SUPFAM" id="SSF54975">
    <property type="entry name" value="Acylphosphatase/BLUF domain-like"/>
    <property type="match status" value="1"/>
</dbReference>
<dbReference type="InterPro" id="IPR001792">
    <property type="entry name" value="Acylphosphatase-like_dom"/>
</dbReference>
<dbReference type="EC" id="3.6.1.7" evidence="2 5"/>
<evidence type="ECO:0000256" key="1">
    <source>
        <dbReference type="ARBA" id="ARBA00005614"/>
    </source>
</evidence>
<feature type="active site" evidence="5">
    <location>
        <position position="72"/>
    </location>
</feature>
<evidence type="ECO:0000256" key="6">
    <source>
        <dbReference type="RuleBase" id="RU000553"/>
    </source>
</evidence>
<organism evidence="9 11">
    <name type="scientific">Hexamita inflata</name>
    <dbReference type="NCBI Taxonomy" id="28002"/>
    <lineage>
        <taxon>Eukaryota</taxon>
        <taxon>Metamonada</taxon>
        <taxon>Diplomonadida</taxon>
        <taxon>Hexamitidae</taxon>
        <taxon>Hexamitinae</taxon>
        <taxon>Hexamita</taxon>
    </lineage>
</organism>
<dbReference type="Proteomes" id="UP001642409">
    <property type="component" value="Unassembled WGS sequence"/>
</dbReference>
<reference evidence="9 11" key="1">
    <citation type="submission" date="2024-07" db="EMBL/GenBank/DDBJ databases">
        <authorList>
            <person name="Akdeniz Z."/>
        </authorList>
    </citation>
    <scope>NUCLEOTIDE SEQUENCE [LARGE SCALE GENOMIC DNA]</scope>
</reference>
<accession>A0ABP1HQR5</accession>
<dbReference type="InterPro" id="IPR020456">
    <property type="entry name" value="Acylphosphatase"/>
</dbReference>
<evidence type="ECO:0000313" key="10">
    <source>
        <dbReference type="EMBL" id="CAL5995142.1"/>
    </source>
</evidence>
<evidence type="ECO:0000256" key="3">
    <source>
        <dbReference type="ARBA" id="ARBA00022801"/>
    </source>
</evidence>
<comment type="caution">
    <text evidence="9">The sequence shown here is derived from an EMBL/GenBank/DDBJ whole genome shotgun (WGS) entry which is preliminary data.</text>
</comment>
<evidence type="ECO:0000256" key="4">
    <source>
        <dbReference type="ARBA" id="ARBA00047645"/>
    </source>
</evidence>
<dbReference type="PROSITE" id="PS00150">
    <property type="entry name" value="ACYLPHOSPHATASE_1"/>
    <property type="match status" value="1"/>
</dbReference>
<protein>
    <recommendedName>
        <fullName evidence="2 5">Acylphosphatase</fullName>
        <ecNumber evidence="2 5">3.6.1.7</ecNumber>
    </recommendedName>
</protein>
<feature type="active site" evidence="5">
    <location>
        <position position="54"/>
    </location>
</feature>
<dbReference type="InterPro" id="IPR036046">
    <property type="entry name" value="Acylphosphatase-like_dom_sf"/>
</dbReference>
<keyword evidence="11" id="KW-1185">Reference proteome</keyword>
<dbReference type="Pfam" id="PF00708">
    <property type="entry name" value="Acylphosphatase"/>
    <property type="match status" value="1"/>
</dbReference>
<evidence type="ECO:0000259" key="8">
    <source>
        <dbReference type="PROSITE" id="PS51160"/>
    </source>
</evidence>
<dbReference type="PANTHER" id="PTHR10029:SF3">
    <property type="entry name" value="ACYLPHOSPHATASE-RELATED"/>
    <property type="match status" value="1"/>
</dbReference>
<evidence type="ECO:0000256" key="5">
    <source>
        <dbReference type="PROSITE-ProRule" id="PRU00520"/>
    </source>
</evidence>
<evidence type="ECO:0000313" key="11">
    <source>
        <dbReference type="Proteomes" id="UP001642409"/>
    </source>
</evidence>
<dbReference type="PRINTS" id="PR00112">
    <property type="entry name" value="ACYLPHPHTASE"/>
</dbReference>
<name>A0ABP1HQR5_9EUKA</name>
<comment type="catalytic activity">
    <reaction evidence="4 5 6">
        <text>an acyl phosphate + H2O = a carboxylate + phosphate + H(+)</text>
        <dbReference type="Rhea" id="RHEA:14965"/>
        <dbReference type="ChEBI" id="CHEBI:15377"/>
        <dbReference type="ChEBI" id="CHEBI:15378"/>
        <dbReference type="ChEBI" id="CHEBI:29067"/>
        <dbReference type="ChEBI" id="CHEBI:43474"/>
        <dbReference type="ChEBI" id="CHEBI:59918"/>
        <dbReference type="EC" id="3.6.1.7"/>
    </reaction>
</comment>
<keyword evidence="3 5" id="KW-0378">Hydrolase</keyword>
<feature type="domain" description="Acylphosphatase-like" evidence="8">
    <location>
        <begin position="39"/>
        <end position="126"/>
    </location>
</feature>
<proteinExistence type="inferred from homology"/>
<dbReference type="EMBL" id="CAXDID020000032">
    <property type="protein sequence ID" value="CAL5995134.1"/>
    <property type="molecule type" value="Genomic_DNA"/>
</dbReference>
<evidence type="ECO:0000256" key="2">
    <source>
        <dbReference type="ARBA" id="ARBA00012150"/>
    </source>
</evidence>
<dbReference type="PROSITE" id="PS00151">
    <property type="entry name" value="ACYLPHOSPHATASE_2"/>
    <property type="match status" value="1"/>
</dbReference>
<sequence>MVCIRGIVVIAFNRQQFDEKYRYITQCTNCQFCPLQTQLYSFIVTGKVQGVFFRKYTEKAALQYQICGWVRNNPDGTVSGEAYGSVENLKLFNAFLHKGSPKSKVSSVKWELSKENKQFNKFEIDK</sequence>
<comment type="similarity">
    <text evidence="1 7">Belongs to the acylphosphatase family.</text>
</comment>
<dbReference type="PANTHER" id="PTHR10029">
    <property type="entry name" value="ACYLPHOSPHATASE"/>
    <property type="match status" value="1"/>
</dbReference>
<dbReference type="EMBL" id="CAXDID020000032">
    <property type="protein sequence ID" value="CAL5995142.1"/>
    <property type="molecule type" value="Genomic_DNA"/>
</dbReference>
<dbReference type="InterPro" id="IPR017968">
    <property type="entry name" value="Acylphosphatase_CS"/>
</dbReference>
<evidence type="ECO:0000256" key="7">
    <source>
        <dbReference type="RuleBase" id="RU004168"/>
    </source>
</evidence>
<gene>
    <name evidence="9" type="ORF">HINF_LOCUS13889</name>
    <name evidence="10" type="ORF">HINF_LOCUS13893</name>
</gene>
<dbReference type="Gene3D" id="3.30.70.100">
    <property type="match status" value="1"/>
</dbReference>
<dbReference type="PROSITE" id="PS51160">
    <property type="entry name" value="ACYLPHOSPHATASE_3"/>
    <property type="match status" value="1"/>
</dbReference>
<evidence type="ECO:0000313" key="9">
    <source>
        <dbReference type="EMBL" id="CAL5995134.1"/>
    </source>
</evidence>